<feature type="compositionally biased region" description="Basic and acidic residues" evidence="1">
    <location>
        <begin position="45"/>
        <end position="58"/>
    </location>
</feature>
<dbReference type="EMBL" id="JXTB01000011">
    <property type="protein sequence ID" value="PON77976.1"/>
    <property type="molecule type" value="Genomic_DNA"/>
</dbReference>
<protein>
    <submittedName>
        <fullName evidence="2">Uncharacterized protein</fullName>
    </submittedName>
</protein>
<feature type="compositionally biased region" description="Basic and acidic residues" evidence="1">
    <location>
        <begin position="65"/>
        <end position="89"/>
    </location>
</feature>
<evidence type="ECO:0000313" key="3">
    <source>
        <dbReference type="Proteomes" id="UP000237105"/>
    </source>
</evidence>
<organism evidence="2 3">
    <name type="scientific">Parasponia andersonii</name>
    <name type="common">Sponia andersonii</name>
    <dbReference type="NCBI Taxonomy" id="3476"/>
    <lineage>
        <taxon>Eukaryota</taxon>
        <taxon>Viridiplantae</taxon>
        <taxon>Streptophyta</taxon>
        <taxon>Embryophyta</taxon>
        <taxon>Tracheophyta</taxon>
        <taxon>Spermatophyta</taxon>
        <taxon>Magnoliopsida</taxon>
        <taxon>eudicotyledons</taxon>
        <taxon>Gunneridae</taxon>
        <taxon>Pentapetalae</taxon>
        <taxon>rosids</taxon>
        <taxon>fabids</taxon>
        <taxon>Rosales</taxon>
        <taxon>Cannabaceae</taxon>
        <taxon>Parasponia</taxon>
    </lineage>
</organism>
<sequence length="146" mass="16900">MHEGLIGKLEDSEVKDSRMHVRELSSIAKMKYGPSLKASVQTRRKREERQRDEKKLEKWLTPSRCKTDFGPDSRHSGAEDDSRPHLGEWREWEVNFERENDRRSISGVPANVTETSETLEQAAVDGVYKDKLTISEAEKTETIREI</sequence>
<comment type="caution">
    <text evidence="2">The sequence shown here is derived from an EMBL/GenBank/DDBJ whole genome shotgun (WGS) entry which is preliminary data.</text>
</comment>
<proteinExistence type="predicted"/>
<name>A0A2P5DXG6_PARAD</name>
<dbReference type="Proteomes" id="UP000237105">
    <property type="component" value="Unassembled WGS sequence"/>
</dbReference>
<gene>
    <name evidence="2" type="ORF">PanWU01x14_023300</name>
</gene>
<keyword evidence="3" id="KW-1185">Reference proteome</keyword>
<accession>A0A2P5DXG6</accession>
<feature type="region of interest" description="Disordered" evidence="1">
    <location>
        <begin position="30"/>
        <end position="89"/>
    </location>
</feature>
<reference evidence="3" key="1">
    <citation type="submission" date="2016-06" db="EMBL/GenBank/DDBJ databases">
        <title>Parallel loss of symbiosis genes in relatives of nitrogen-fixing non-legume Parasponia.</title>
        <authorList>
            <person name="Van Velzen R."/>
            <person name="Holmer R."/>
            <person name="Bu F."/>
            <person name="Rutten L."/>
            <person name="Van Zeijl A."/>
            <person name="Liu W."/>
            <person name="Santuari L."/>
            <person name="Cao Q."/>
            <person name="Sharma T."/>
            <person name="Shen D."/>
            <person name="Roswanjaya Y."/>
            <person name="Wardhani T."/>
            <person name="Kalhor M.S."/>
            <person name="Jansen J."/>
            <person name="Van den Hoogen J."/>
            <person name="Gungor B."/>
            <person name="Hartog M."/>
            <person name="Hontelez J."/>
            <person name="Verver J."/>
            <person name="Yang W.-C."/>
            <person name="Schijlen E."/>
            <person name="Repin R."/>
            <person name="Schilthuizen M."/>
            <person name="Schranz E."/>
            <person name="Heidstra R."/>
            <person name="Miyata K."/>
            <person name="Fedorova E."/>
            <person name="Kohlen W."/>
            <person name="Bisseling T."/>
            <person name="Smit S."/>
            <person name="Geurts R."/>
        </authorList>
    </citation>
    <scope>NUCLEOTIDE SEQUENCE [LARGE SCALE GENOMIC DNA]</scope>
    <source>
        <strain evidence="3">cv. WU1-14</strain>
    </source>
</reference>
<evidence type="ECO:0000313" key="2">
    <source>
        <dbReference type="EMBL" id="PON77976.1"/>
    </source>
</evidence>
<dbReference type="AlphaFoldDB" id="A0A2P5DXG6"/>
<evidence type="ECO:0000256" key="1">
    <source>
        <dbReference type="SAM" id="MobiDB-lite"/>
    </source>
</evidence>